<reference evidence="1" key="1">
    <citation type="submission" date="2021-01" db="EMBL/GenBank/DDBJ databases">
        <authorList>
            <person name="Corre E."/>
            <person name="Pelletier E."/>
            <person name="Niang G."/>
            <person name="Scheremetjew M."/>
            <person name="Finn R."/>
            <person name="Kale V."/>
            <person name="Holt S."/>
            <person name="Cochrane G."/>
            <person name="Meng A."/>
            <person name="Brown T."/>
            <person name="Cohen L."/>
        </authorList>
    </citation>
    <scope>NUCLEOTIDE SEQUENCE</scope>
    <source>
        <strain evidence="1">CCMP1452</strain>
    </source>
</reference>
<dbReference type="EMBL" id="HBHI01028925">
    <property type="protein sequence ID" value="CAD9699226.1"/>
    <property type="molecule type" value="Transcribed_RNA"/>
</dbReference>
<protein>
    <recommendedName>
        <fullName evidence="2">SUN domain-containing protein</fullName>
    </recommendedName>
</protein>
<dbReference type="InterPro" id="IPR008979">
    <property type="entry name" value="Galactose-bd-like_sf"/>
</dbReference>
<sequence>MNILHYTVLIINTNTSSAAMILLSCPSKGTSASASSVLNRNSKLYGPMNALDLKSGISNCWNSDAVVAPNGGSKNNNSVDGNDEGTSIDFIIDFHRTVCVEEIRIQFQGGFVGKDCILYVPNNNNDEKEEKWLELEEAIVEPEDTTEVQCFDLTEESETNRRHCPTLKLKFDDSSDFYGRVTIYKIEVWGTEE</sequence>
<name>A0A7S2SH16_9STRA</name>
<evidence type="ECO:0000313" key="1">
    <source>
        <dbReference type="EMBL" id="CAD9699226.1"/>
    </source>
</evidence>
<gene>
    <name evidence="1" type="ORF">EANT1437_LOCUS14817</name>
</gene>
<accession>A0A7S2SH16</accession>
<evidence type="ECO:0008006" key="2">
    <source>
        <dbReference type="Google" id="ProtNLM"/>
    </source>
</evidence>
<dbReference type="SUPFAM" id="SSF49785">
    <property type="entry name" value="Galactose-binding domain-like"/>
    <property type="match status" value="1"/>
</dbReference>
<dbReference type="AlphaFoldDB" id="A0A7S2SH16"/>
<organism evidence="1">
    <name type="scientific">Eucampia antarctica</name>
    <dbReference type="NCBI Taxonomy" id="49252"/>
    <lineage>
        <taxon>Eukaryota</taxon>
        <taxon>Sar</taxon>
        <taxon>Stramenopiles</taxon>
        <taxon>Ochrophyta</taxon>
        <taxon>Bacillariophyta</taxon>
        <taxon>Mediophyceae</taxon>
        <taxon>Biddulphiophycidae</taxon>
        <taxon>Hemiaulales</taxon>
        <taxon>Hemiaulaceae</taxon>
        <taxon>Eucampia</taxon>
    </lineage>
</organism>
<proteinExistence type="predicted"/>